<evidence type="ECO:0000313" key="2">
    <source>
        <dbReference type="EMBL" id="CAG8554885.1"/>
    </source>
</evidence>
<sequence length="55" mass="6137">EVPAELPCLNQVEEMIISQVLPMLTVFNLQGGQLGYRGHVLNFLQDVRDPATIDN</sequence>
<reference evidence="2 3" key="1">
    <citation type="submission" date="2021-06" db="EMBL/GenBank/DDBJ databases">
        <authorList>
            <person name="Kallberg Y."/>
            <person name="Tangrot J."/>
            <person name="Rosling A."/>
        </authorList>
    </citation>
    <scope>NUCLEOTIDE SEQUENCE [LARGE SCALE GENOMIC DNA]</scope>
    <source>
        <strain evidence="2 3">120-4 pot B 10/14</strain>
    </source>
</reference>
<feature type="non-terminal residue" evidence="2">
    <location>
        <position position="1"/>
    </location>
</feature>
<organism evidence="2 3">
    <name type="scientific">Gigaspora margarita</name>
    <dbReference type="NCBI Taxonomy" id="4874"/>
    <lineage>
        <taxon>Eukaryota</taxon>
        <taxon>Fungi</taxon>
        <taxon>Fungi incertae sedis</taxon>
        <taxon>Mucoromycota</taxon>
        <taxon>Glomeromycotina</taxon>
        <taxon>Glomeromycetes</taxon>
        <taxon>Diversisporales</taxon>
        <taxon>Gigasporaceae</taxon>
        <taxon>Gigaspora</taxon>
    </lineage>
</organism>
<dbReference type="InterPro" id="IPR046700">
    <property type="entry name" value="DUF6570"/>
</dbReference>
<dbReference type="EMBL" id="CAJVQB010001896">
    <property type="protein sequence ID" value="CAG8554885.1"/>
    <property type="molecule type" value="Genomic_DNA"/>
</dbReference>
<feature type="domain" description="DUF6570" evidence="1">
    <location>
        <begin position="1"/>
        <end position="48"/>
    </location>
</feature>
<name>A0ABN7UBB3_GIGMA</name>
<comment type="caution">
    <text evidence="2">The sequence shown here is derived from an EMBL/GenBank/DDBJ whole genome shotgun (WGS) entry which is preliminary data.</text>
</comment>
<dbReference type="Proteomes" id="UP000789901">
    <property type="component" value="Unassembled WGS sequence"/>
</dbReference>
<proteinExistence type="predicted"/>
<dbReference type="Pfam" id="PF20209">
    <property type="entry name" value="DUF6570"/>
    <property type="match status" value="1"/>
</dbReference>
<protein>
    <submittedName>
        <fullName evidence="2">20097_t:CDS:1</fullName>
    </submittedName>
</protein>
<evidence type="ECO:0000259" key="1">
    <source>
        <dbReference type="Pfam" id="PF20209"/>
    </source>
</evidence>
<keyword evidence="3" id="KW-1185">Reference proteome</keyword>
<gene>
    <name evidence="2" type="ORF">GMARGA_LOCUS4733</name>
</gene>
<accession>A0ABN7UBB3</accession>
<evidence type="ECO:0000313" key="3">
    <source>
        <dbReference type="Proteomes" id="UP000789901"/>
    </source>
</evidence>